<evidence type="ECO:0000256" key="3">
    <source>
        <dbReference type="ARBA" id="ARBA00011881"/>
    </source>
</evidence>
<dbReference type="GO" id="GO:0044281">
    <property type="term" value="P:small molecule metabolic process"/>
    <property type="evidence" value="ECO:0007669"/>
    <property type="project" value="UniProtKB-ARBA"/>
</dbReference>
<keyword evidence="12" id="KW-1185">Reference proteome</keyword>
<dbReference type="Pfam" id="PF00701">
    <property type="entry name" value="DHDPS"/>
    <property type="match status" value="1"/>
</dbReference>
<comment type="function">
    <text evidence="1">Catalyzes the final step in the metabolic pathway of hydroxyproline.</text>
</comment>
<reference evidence="13" key="1">
    <citation type="submission" date="2022-11" db="UniProtKB">
        <authorList>
            <consortium name="WormBaseParasite"/>
        </authorList>
    </citation>
    <scope>IDENTIFICATION</scope>
</reference>
<dbReference type="Proteomes" id="UP000887565">
    <property type="component" value="Unplaced"/>
</dbReference>
<evidence type="ECO:0000256" key="9">
    <source>
        <dbReference type="ARBA" id="ARBA00032879"/>
    </source>
</evidence>
<dbReference type="WBParaSite" id="nRc.2.0.1.t46664-RA">
    <property type="protein sequence ID" value="nRc.2.0.1.t46664-RA"/>
    <property type="gene ID" value="nRc.2.0.1.g46664"/>
</dbReference>
<sequence length="234" mass="25242">MNIKVEKQIIVGAGCEGTNETINLCNSLYGIGADAALIYTPHFFRNQMTDNALINHYKRVADHSKLPIILYNVPSNTGVELSFEVASKLSSHSNIIGIKDSGGNIKKLGDIVEATKKNNFQVLAGSAGFLADAMEIGCVGGICALANVLPEKTIEIFDLMRNGRVVEAKVLQGQLCGPNTAVTRKHGVPGLKHMLDYLGYYGGPVRGPLLPLGSKEKEEIEKEFASFHSKIMLA</sequence>
<evidence type="ECO:0000313" key="13">
    <source>
        <dbReference type="WBParaSite" id="nRc.2.0.1.t46664-RA"/>
    </source>
</evidence>
<dbReference type="EC" id="4.1.3.16" evidence="4"/>
<evidence type="ECO:0000256" key="8">
    <source>
        <dbReference type="ARBA" id="ARBA00030874"/>
    </source>
</evidence>
<dbReference type="AlphaFoldDB" id="A0A915L6N3"/>
<comment type="similarity">
    <text evidence="2">Belongs to the DapA family.</text>
</comment>
<dbReference type="PROSITE" id="PS00666">
    <property type="entry name" value="DHDPS_2"/>
    <property type="match status" value="1"/>
</dbReference>
<evidence type="ECO:0000256" key="7">
    <source>
        <dbReference type="ARBA" id="ARBA00023270"/>
    </source>
</evidence>
<evidence type="ECO:0000256" key="5">
    <source>
        <dbReference type="ARBA" id="ARBA00018425"/>
    </source>
</evidence>
<dbReference type="CDD" id="cd00408">
    <property type="entry name" value="DHDPS-like"/>
    <property type="match status" value="1"/>
</dbReference>
<dbReference type="GO" id="GO:0008700">
    <property type="term" value="F:(R,S)-4-hydroxy-2-oxoglutarate aldolase activity"/>
    <property type="evidence" value="ECO:0007669"/>
    <property type="project" value="UniProtKB-EC"/>
</dbReference>
<evidence type="ECO:0000256" key="10">
    <source>
        <dbReference type="ARBA" id="ARBA00033610"/>
    </source>
</evidence>
<comment type="subunit">
    <text evidence="3">Homotetramer.</text>
</comment>
<dbReference type="SMART" id="SM01130">
    <property type="entry name" value="DHDPS"/>
    <property type="match status" value="1"/>
</dbReference>
<dbReference type="PRINTS" id="PR00146">
    <property type="entry name" value="DHPICSNTHASE"/>
</dbReference>
<dbReference type="InterPro" id="IPR013785">
    <property type="entry name" value="Aldolase_TIM"/>
</dbReference>
<keyword evidence="6" id="KW-0456">Lyase</keyword>
<name>A0A915L6N3_ROMCU</name>
<dbReference type="GO" id="GO:0008840">
    <property type="term" value="F:4-hydroxy-tetrahydrodipicolinate synthase activity"/>
    <property type="evidence" value="ECO:0007669"/>
    <property type="project" value="TreeGrafter"/>
</dbReference>
<evidence type="ECO:0000256" key="2">
    <source>
        <dbReference type="ARBA" id="ARBA00007592"/>
    </source>
</evidence>
<accession>A0A915L6N3</accession>
<dbReference type="SUPFAM" id="SSF51569">
    <property type="entry name" value="Aldolase"/>
    <property type="match status" value="1"/>
</dbReference>
<organism evidence="12 13">
    <name type="scientific">Romanomermis culicivorax</name>
    <name type="common">Nematode worm</name>
    <dbReference type="NCBI Taxonomy" id="13658"/>
    <lineage>
        <taxon>Eukaryota</taxon>
        <taxon>Metazoa</taxon>
        <taxon>Ecdysozoa</taxon>
        <taxon>Nematoda</taxon>
        <taxon>Enoplea</taxon>
        <taxon>Dorylaimia</taxon>
        <taxon>Mermithida</taxon>
        <taxon>Mermithoidea</taxon>
        <taxon>Mermithidae</taxon>
        <taxon>Romanomermis</taxon>
    </lineage>
</organism>
<protein>
    <recommendedName>
        <fullName evidence="5">4-hydroxy-2-oxoglutarate aldolase, mitochondrial</fullName>
        <ecNumber evidence="4">4.1.3.16</ecNumber>
    </recommendedName>
    <alternativeName>
        <fullName evidence="9">Dihydrodipicolinate synthase-like</fullName>
    </alternativeName>
    <alternativeName>
        <fullName evidence="8">Probable 2-keto-4-hydroxyglutarate aldolase</fullName>
    </alternativeName>
</protein>
<comment type="catalytic activity">
    <reaction evidence="10">
        <text>(4R)-4-hydroxy-2-oxoglutarate = glyoxylate + pyruvate</text>
        <dbReference type="Rhea" id="RHEA:30687"/>
        <dbReference type="ChEBI" id="CHEBI:15361"/>
        <dbReference type="ChEBI" id="CHEBI:36655"/>
        <dbReference type="ChEBI" id="CHEBI:62213"/>
        <dbReference type="EC" id="4.1.3.16"/>
    </reaction>
</comment>
<dbReference type="InterPro" id="IPR002220">
    <property type="entry name" value="DapA-like"/>
</dbReference>
<dbReference type="Gene3D" id="3.20.20.70">
    <property type="entry name" value="Aldolase class I"/>
    <property type="match status" value="1"/>
</dbReference>
<comment type="catalytic activity">
    <reaction evidence="11">
        <text>(4S)-4-hydroxy-2-oxoglutarate = glyoxylate + pyruvate</text>
        <dbReference type="Rhea" id="RHEA:35639"/>
        <dbReference type="ChEBI" id="CHEBI:15361"/>
        <dbReference type="ChEBI" id="CHEBI:36655"/>
        <dbReference type="ChEBI" id="CHEBI:71685"/>
        <dbReference type="EC" id="4.1.3.16"/>
    </reaction>
</comment>
<dbReference type="PANTHER" id="PTHR12128:SF66">
    <property type="entry name" value="4-HYDROXY-2-OXOGLUTARATE ALDOLASE, MITOCHONDRIAL"/>
    <property type="match status" value="1"/>
</dbReference>
<evidence type="ECO:0000256" key="11">
    <source>
        <dbReference type="ARBA" id="ARBA00033613"/>
    </source>
</evidence>
<evidence type="ECO:0000256" key="4">
    <source>
        <dbReference type="ARBA" id="ARBA00012215"/>
    </source>
</evidence>
<evidence type="ECO:0000256" key="1">
    <source>
        <dbReference type="ARBA" id="ARBA00002577"/>
    </source>
</evidence>
<dbReference type="InterPro" id="IPR020625">
    <property type="entry name" value="Schiff_base-form_aldolases_AS"/>
</dbReference>
<dbReference type="OMA" id="MVPVCAG"/>
<dbReference type="PANTHER" id="PTHR12128">
    <property type="entry name" value="DIHYDRODIPICOLINATE SYNTHASE"/>
    <property type="match status" value="1"/>
</dbReference>
<keyword evidence="7" id="KW-0704">Schiff base</keyword>
<evidence type="ECO:0000256" key="6">
    <source>
        <dbReference type="ARBA" id="ARBA00023239"/>
    </source>
</evidence>
<evidence type="ECO:0000313" key="12">
    <source>
        <dbReference type="Proteomes" id="UP000887565"/>
    </source>
</evidence>
<proteinExistence type="inferred from homology"/>